<evidence type="ECO:0000313" key="3">
    <source>
        <dbReference type="Proteomes" id="UP001166304"/>
    </source>
</evidence>
<dbReference type="InterPro" id="IPR017850">
    <property type="entry name" value="Alkaline_phosphatase_core_sf"/>
</dbReference>
<dbReference type="Proteomes" id="UP001166304">
    <property type="component" value="Unassembled WGS sequence"/>
</dbReference>
<protein>
    <submittedName>
        <fullName evidence="2">Uncharacterized protein</fullName>
    </submittedName>
</protein>
<organism evidence="2 3">
    <name type="scientific">Haloarcula salina</name>
    <dbReference type="NCBI Taxonomy" id="1429914"/>
    <lineage>
        <taxon>Archaea</taxon>
        <taxon>Methanobacteriati</taxon>
        <taxon>Methanobacteriota</taxon>
        <taxon>Stenosarchaea group</taxon>
        <taxon>Halobacteria</taxon>
        <taxon>Halobacteriales</taxon>
        <taxon>Haloarculaceae</taxon>
        <taxon>Haloarcula</taxon>
    </lineage>
</organism>
<evidence type="ECO:0000313" key="2">
    <source>
        <dbReference type="EMBL" id="MBV0900409.1"/>
    </source>
</evidence>
<accession>A0AA41FYM8</accession>
<dbReference type="Gene3D" id="3.40.720.10">
    <property type="entry name" value="Alkaline Phosphatase, subunit A"/>
    <property type="match status" value="1"/>
</dbReference>
<proteinExistence type="predicted"/>
<dbReference type="RefSeq" id="WP_162412289.1">
    <property type="nucleotide sequence ID" value="NZ_JAHQXE010000001.1"/>
</dbReference>
<gene>
    <name evidence="2" type="ORF">KTS37_01285</name>
</gene>
<dbReference type="SUPFAM" id="SSF53649">
    <property type="entry name" value="Alkaline phosphatase-like"/>
    <property type="match status" value="1"/>
</dbReference>
<comment type="caution">
    <text evidence="2">The sequence shown here is derived from an EMBL/GenBank/DDBJ whole genome shotgun (WGS) entry which is preliminary data.</text>
</comment>
<sequence>MRLANKVRRGVKNPQKALSYIKAKGFQNALATYRNQSIAFNSRKTIGTNVFNQNWDLLIILDTCRVDALRTVSSEFSCIPEVGSIYSVGGSSPEWIAKTFDLDYEDDIENTAYISANPHSETVLGNGIESNWDPETENKDVSQMRSRGDWNLASKDDLGHYEGLWKYEGRGYKYCPPRYVTDRGITLSREHDFDKTILHYMPPHGPYTLECIPEGSNLKDHQGDEFGYLERTGNRDEVFRSYLNMLRWVLEEIELLLENSNYRNVAISADHGEAFGEFGVFYHHAGSLHPQIRRVPWAETSAEDTRSYIPSFSPDDDGDYSEQSVKETLKSLGYLE</sequence>
<name>A0AA41FYM8_9EURY</name>
<dbReference type="AlphaFoldDB" id="A0AA41FYM8"/>
<reference evidence="2" key="1">
    <citation type="submission" date="2021-06" db="EMBL/GenBank/DDBJ databases">
        <title>New haloarchaea isolates fom saline soil.</title>
        <authorList>
            <person name="Duran-Viseras A."/>
            <person name="Sanchez-Porro C.S."/>
            <person name="Ventosa A."/>
        </authorList>
    </citation>
    <scope>NUCLEOTIDE SEQUENCE</scope>
    <source>
        <strain evidence="2">JCM 18369</strain>
    </source>
</reference>
<dbReference type="EMBL" id="JAHQXE010000001">
    <property type="protein sequence ID" value="MBV0900409.1"/>
    <property type="molecule type" value="Genomic_DNA"/>
</dbReference>
<keyword evidence="3" id="KW-1185">Reference proteome</keyword>
<evidence type="ECO:0000256" key="1">
    <source>
        <dbReference type="SAM" id="MobiDB-lite"/>
    </source>
</evidence>
<feature type="region of interest" description="Disordered" evidence="1">
    <location>
        <begin position="125"/>
        <end position="144"/>
    </location>
</feature>
<feature type="region of interest" description="Disordered" evidence="1">
    <location>
        <begin position="306"/>
        <end position="336"/>
    </location>
</feature>